<gene>
    <name evidence="13" type="ORF">GZH52_12430</name>
</gene>
<reference evidence="13 14" key="1">
    <citation type="submission" date="2020-02" db="EMBL/GenBank/DDBJ databases">
        <authorList>
            <person name="Yang Z."/>
        </authorList>
    </citation>
    <scope>NUCLEOTIDE SEQUENCE [LARGE SCALE GENOMIC DNA]</scope>
    <source>
        <strain evidence="13 14">HX-7-9</strain>
    </source>
</reference>
<dbReference type="SUPFAM" id="SSF81452">
    <property type="entry name" value="Cytochrome c oxidase subunit III-like"/>
    <property type="match status" value="1"/>
</dbReference>
<feature type="transmembrane region" description="Helical" evidence="11">
    <location>
        <begin position="96"/>
        <end position="119"/>
    </location>
</feature>
<evidence type="ECO:0000256" key="8">
    <source>
        <dbReference type="ARBA" id="ARBA00031400"/>
    </source>
</evidence>
<evidence type="ECO:0000256" key="1">
    <source>
        <dbReference type="ARBA" id="ARBA00004141"/>
    </source>
</evidence>
<evidence type="ECO:0000256" key="9">
    <source>
        <dbReference type="ARBA" id="ARBA00031625"/>
    </source>
</evidence>
<dbReference type="GO" id="GO:0004129">
    <property type="term" value="F:cytochrome-c oxidase activity"/>
    <property type="evidence" value="ECO:0007669"/>
    <property type="project" value="UniProtKB-EC"/>
</dbReference>
<feature type="transmembrane region" description="Helical" evidence="11">
    <location>
        <begin position="278"/>
        <end position="296"/>
    </location>
</feature>
<evidence type="ECO:0000256" key="10">
    <source>
        <dbReference type="RuleBase" id="RU003376"/>
    </source>
</evidence>
<dbReference type="RefSeq" id="WP_163316776.1">
    <property type="nucleotide sequence ID" value="NZ_JAAGAA010000011.1"/>
</dbReference>
<dbReference type="Gene3D" id="1.10.287.70">
    <property type="match status" value="1"/>
</dbReference>
<dbReference type="InterPro" id="IPR013833">
    <property type="entry name" value="Cyt_c_oxidase_su3_a-hlx"/>
</dbReference>
<dbReference type="Pfam" id="PF00510">
    <property type="entry name" value="COX3"/>
    <property type="match status" value="1"/>
</dbReference>
<dbReference type="EC" id="7.1.1.9" evidence="3"/>
<evidence type="ECO:0000313" key="14">
    <source>
        <dbReference type="Proteomes" id="UP000482578"/>
    </source>
</evidence>
<dbReference type="FunFam" id="1.20.120.80:FF:000003">
    <property type="entry name" value="Cytochrome c oxidase subunit 3"/>
    <property type="match status" value="1"/>
</dbReference>
<keyword evidence="5" id="KW-1278">Translocase</keyword>
<dbReference type="InterPro" id="IPR024791">
    <property type="entry name" value="Cyt_c/ubiquinol_Oxase_su3"/>
</dbReference>
<evidence type="ECO:0000256" key="7">
    <source>
        <dbReference type="ARBA" id="ARBA00023136"/>
    </source>
</evidence>
<dbReference type="EMBL" id="JAAGAA010000011">
    <property type="protein sequence ID" value="NDV13587.1"/>
    <property type="molecule type" value="Genomic_DNA"/>
</dbReference>
<evidence type="ECO:0000256" key="3">
    <source>
        <dbReference type="ARBA" id="ARBA00012949"/>
    </source>
</evidence>
<evidence type="ECO:0000256" key="2">
    <source>
        <dbReference type="ARBA" id="ARBA00010581"/>
    </source>
</evidence>
<comment type="similarity">
    <text evidence="2 10">Belongs to the cytochrome c oxidase subunit 3 family.</text>
</comment>
<dbReference type="InterPro" id="IPR000298">
    <property type="entry name" value="Cyt_c_oxidase-like_su3"/>
</dbReference>
<keyword evidence="7 11" id="KW-0472">Membrane</keyword>
<evidence type="ECO:0000313" key="13">
    <source>
        <dbReference type="EMBL" id="NDV13587.1"/>
    </source>
</evidence>
<name>A0A6B2KUE3_9NEIS</name>
<keyword evidence="14" id="KW-1185">Reference proteome</keyword>
<evidence type="ECO:0000256" key="6">
    <source>
        <dbReference type="ARBA" id="ARBA00022989"/>
    </source>
</evidence>
<accession>A0A6B2KUE3</accession>
<organism evidence="13 14">
    <name type="scientific">Crenobacter caeni</name>
    <dbReference type="NCBI Taxonomy" id="2705474"/>
    <lineage>
        <taxon>Bacteria</taxon>
        <taxon>Pseudomonadati</taxon>
        <taxon>Pseudomonadota</taxon>
        <taxon>Betaproteobacteria</taxon>
        <taxon>Neisseriales</taxon>
        <taxon>Neisseriaceae</taxon>
        <taxon>Crenobacter</taxon>
    </lineage>
</organism>
<proteinExistence type="inferred from homology"/>
<dbReference type="InterPro" id="IPR033945">
    <property type="entry name" value="Cyt_c_oxase_su3_dom"/>
</dbReference>
<keyword evidence="4 10" id="KW-0812">Transmembrane</keyword>
<comment type="subcellular location">
    <subcellularLocation>
        <location evidence="10">Cell membrane</location>
        <topology evidence="10">Multi-pass membrane protein</topology>
    </subcellularLocation>
    <subcellularLocation>
        <location evidence="1">Membrane</location>
        <topology evidence="1">Multi-pass membrane protein</topology>
    </subcellularLocation>
</comment>
<comment type="caution">
    <text evidence="13">The sequence shown here is derived from an EMBL/GenBank/DDBJ whole genome shotgun (WGS) entry which is preliminary data.</text>
</comment>
<dbReference type="PANTHER" id="PTHR11403:SF7">
    <property type="entry name" value="CYTOCHROME C OXIDASE SUBUNIT 3"/>
    <property type="match status" value="1"/>
</dbReference>
<dbReference type="PROSITE" id="PS50253">
    <property type="entry name" value="COX3"/>
    <property type="match status" value="1"/>
</dbReference>
<protein>
    <recommendedName>
        <fullName evidence="3">cytochrome-c oxidase</fullName>
        <ecNumber evidence="3">7.1.1.9</ecNumber>
    </recommendedName>
    <alternativeName>
        <fullName evidence="8">Cytochrome aa3 subunit 3</fullName>
    </alternativeName>
    <alternativeName>
        <fullName evidence="9">Cytochrome c oxidase polypeptide III</fullName>
    </alternativeName>
</protein>
<feature type="domain" description="Heme-copper oxidase subunit III family profile" evidence="12">
    <location>
        <begin position="18"/>
        <end position="297"/>
    </location>
</feature>
<evidence type="ECO:0000256" key="4">
    <source>
        <dbReference type="ARBA" id="ARBA00022692"/>
    </source>
</evidence>
<dbReference type="CDD" id="cd01665">
    <property type="entry name" value="Cyt_c_Oxidase_III"/>
    <property type="match status" value="1"/>
</dbReference>
<feature type="transmembrane region" description="Helical" evidence="11">
    <location>
        <begin position="30"/>
        <end position="48"/>
    </location>
</feature>
<dbReference type="Proteomes" id="UP000482578">
    <property type="component" value="Unassembled WGS sequence"/>
</dbReference>
<dbReference type="GO" id="GO:0005886">
    <property type="term" value="C:plasma membrane"/>
    <property type="evidence" value="ECO:0007669"/>
    <property type="project" value="UniProtKB-SubCell"/>
</dbReference>
<keyword evidence="6 11" id="KW-1133">Transmembrane helix</keyword>
<feature type="transmembrane region" description="Helical" evidence="11">
    <location>
        <begin position="233"/>
        <end position="258"/>
    </location>
</feature>
<evidence type="ECO:0000256" key="5">
    <source>
        <dbReference type="ARBA" id="ARBA00022967"/>
    </source>
</evidence>
<dbReference type="GO" id="GO:0019646">
    <property type="term" value="P:aerobic electron transport chain"/>
    <property type="evidence" value="ECO:0007669"/>
    <property type="project" value="InterPro"/>
</dbReference>
<evidence type="ECO:0000256" key="11">
    <source>
        <dbReference type="SAM" id="Phobius"/>
    </source>
</evidence>
<evidence type="ECO:0000259" key="12">
    <source>
        <dbReference type="PROSITE" id="PS50253"/>
    </source>
</evidence>
<dbReference type="InterPro" id="IPR035973">
    <property type="entry name" value="Cyt_c_oxidase_su3-like_sf"/>
</dbReference>
<sequence length="297" mass="32911">MQSHEVADNGHGADAAARQTRYYVPSPSRWPLVGALALFFLGLGAAFALNGVLIGPWSLAIGAAILVWMLIGWFGDVVRESRAGAYRAREDMSFRWGMGWFIFSEVMFFAAFFGALYYVRVISVPELGDAAHKLLYPDFNPAWPLVTAPGLPAGYQAMGAWGLPALNTAILLTSGATLTWAHWALLAGRRSRLLAGLGATVLLGVLFLLLQAYEYRHAMHELGLTFASGAYGMTFYMMTGFHGLHVLVGTLILAVIWLRVARGDFDARHHFGFEAAAWYWHFVDVVWLLLFVFVYWL</sequence>
<dbReference type="Gene3D" id="1.20.120.80">
    <property type="entry name" value="Cytochrome c oxidase, subunit III, four-helix bundle"/>
    <property type="match status" value="1"/>
</dbReference>
<feature type="transmembrane region" description="Helical" evidence="11">
    <location>
        <begin position="193"/>
        <end position="213"/>
    </location>
</feature>
<dbReference type="AlphaFoldDB" id="A0A6B2KUE3"/>
<feature type="transmembrane region" description="Helical" evidence="11">
    <location>
        <begin position="54"/>
        <end position="75"/>
    </location>
</feature>
<feature type="transmembrane region" description="Helical" evidence="11">
    <location>
        <begin position="165"/>
        <end position="186"/>
    </location>
</feature>
<dbReference type="PANTHER" id="PTHR11403">
    <property type="entry name" value="CYTOCHROME C OXIDASE SUBUNIT III"/>
    <property type="match status" value="1"/>
</dbReference>